<evidence type="ECO:0000313" key="2">
    <source>
        <dbReference type="WBParaSite" id="Hba_17120"/>
    </source>
</evidence>
<dbReference type="AlphaFoldDB" id="A0A1I7XII1"/>
<proteinExistence type="predicted"/>
<organism evidence="1 2">
    <name type="scientific">Heterorhabditis bacteriophora</name>
    <name type="common">Entomopathogenic nematode worm</name>
    <dbReference type="NCBI Taxonomy" id="37862"/>
    <lineage>
        <taxon>Eukaryota</taxon>
        <taxon>Metazoa</taxon>
        <taxon>Ecdysozoa</taxon>
        <taxon>Nematoda</taxon>
        <taxon>Chromadorea</taxon>
        <taxon>Rhabditida</taxon>
        <taxon>Rhabditina</taxon>
        <taxon>Rhabditomorpha</taxon>
        <taxon>Strongyloidea</taxon>
        <taxon>Heterorhabditidae</taxon>
        <taxon>Heterorhabditis</taxon>
    </lineage>
</organism>
<protein>
    <submittedName>
        <fullName evidence="2">Secreted protein</fullName>
    </submittedName>
</protein>
<dbReference type="Proteomes" id="UP000095283">
    <property type="component" value="Unplaced"/>
</dbReference>
<accession>A0A1I7XII1</accession>
<name>A0A1I7XII1_HETBA</name>
<reference evidence="2" key="1">
    <citation type="submission" date="2016-11" db="UniProtKB">
        <authorList>
            <consortium name="WormBaseParasite"/>
        </authorList>
    </citation>
    <scope>IDENTIFICATION</scope>
</reference>
<sequence length="188" mass="20319">MQQYDTDQFVFSTCLILADSQCTTASSPWTNCGCGQIDFPQGVFQIITGFVSTSIIKSIGDVAMADVCNQKNISTITNDVMNSLSTKLSLSKWNALLTIKSNVDKCTKPYNSSTNTVLSKMGSVFQSKLSSNVTSLASKAASLKSSSGKTCSNLLPNMYQMSCPLLKQSVVAYIMKAVQAKLTSNEWK</sequence>
<evidence type="ECO:0000313" key="1">
    <source>
        <dbReference type="Proteomes" id="UP000095283"/>
    </source>
</evidence>
<dbReference type="WBParaSite" id="Hba_17120">
    <property type="protein sequence ID" value="Hba_17120"/>
    <property type="gene ID" value="Hba_17120"/>
</dbReference>
<keyword evidence="1" id="KW-1185">Reference proteome</keyword>